<dbReference type="Pfam" id="PF06271">
    <property type="entry name" value="RDD"/>
    <property type="match status" value="1"/>
</dbReference>
<reference evidence="8 9" key="1">
    <citation type="submission" date="2019-01" db="EMBL/GenBank/DDBJ databases">
        <authorList>
            <person name="Chen W.-M."/>
        </authorList>
    </citation>
    <scope>NUCLEOTIDE SEQUENCE [LARGE SCALE GENOMIC DNA]</scope>
    <source>
        <strain evidence="8 9">BBQ-12</strain>
    </source>
</reference>
<keyword evidence="2" id="KW-1003">Cell membrane</keyword>
<dbReference type="GO" id="GO:0005886">
    <property type="term" value="C:plasma membrane"/>
    <property type="evidence" value="ECO:0007669"/>
    <property type="project" value="UniProtKB-SubCell"/>
</dbReference>
<feature type="transmembrane region" description="Helical" evidence="6">
    <location>
        <begin position="107"/>
        <end position="126"/>
    </location>
</feature>
<feature type="transmembrane region" description="Helical" evidence="6">
    <location>
        <begin position="52"/>
        <end position="71"/>
    </location>
</feature>
<dbReference type="AlphaFoldDB" id="A0A3S2V1C7"/>
<keyword evidence="9" id="KW-1185">Reference proteome</keyword>
<proteinExistence type="predicted"/>
<evidence type="ECO:0000256" key="1">
    <source>
        <dbReference type="ARBA" id="ARBA00004651"/>
    </source>
</evidence>
<evidence type="ECO:0000256" key="6">
    <source>
        <dbReference type="SAM" id="Phobius"/>
    </source>
</evidence>
<comment type="subcellular location">
    <subcellularLocation>
        <location evidence="1">Cell membrane</location>
        <topology evidence="1">Multi-pass membrane protein</topology>
    </subcellularLocation>
</comment>
<feature type="transmembrane region" description="Helical" evidence="6">
    <location>
        <begin position="151"/>
        <end position="170"/>
    </location>
</feature>
<keyword evidence="3 6" id="KW-0812">Transmembrane</keyword>
<comment type="caution">
    <text evidence="8">The sequence shown here is derived from an EMBL/GenBank/DDBJ whole genome shotgun (WGS) entry which is preliminary data.</text>
</comment>
<evidence type="ECO:0000256" key="5">
    <source>
        <dbReference type="ARBA" id="ARBA00023136"/>
    </source>
</evidence>
<name>A0A3S2V1C7_9FLAO</name>
<feature type="transmembrane region" description="Helical" evidence="6">
    <location>
        <begin position="21"/>
        <end position="46"/>
    </location>
</feature>
<keyword evidence="5 6" id="KW-0472">Membrane</keyword>
<dbReference type="PANTHER" id="PTHR36115">
    <property type="entry name" value="PROLINE-RICH ANTIGEN HOMOLOG-RELATED"/>
    <property type="match status" value="1"/>
</dbReference>
<dbReference type="RefSeq" id="WP_128196979.1">
    <property type="nucleotide sequence ID" value="NZ_SACJ01000012.1"/>
</dbReference>
<feature type="domain" description="RDD" evidence="7">
    <location>
        <begin position="18"/>
        <end position="184"/>
    </location>
</feature>
<evidence type="ECO:0000259" key="7">
    <source>
        <dbReference type="Pfam" id="PF06271"/>
    </source>
</evidence>
<sequence>MNDTQIPITIPGIDNNIYAGFWVRLGSMLLDGIIMLPIIFIILYVNGLSVNMYFYTIIPNLLFGIWYNIYLPKKYGGTPGKLIAGIKIIKMNGKPIGWKEAILRHSVLLALTIFSIITMIICLLKADETVFKSLDWLKRSEYLMSLAKTPFMIHVWASNIWIYGEFIVLLTNDRKRAAHDFIAGTVIVRNVYINKINEVMYSEKNDNSIEN</sequence>
<evidence type="ECO:0000256" key="2">
    <source>
        <dbReference type="ARBA" id="ARBA00022475"/>
    </source>
</evidence>
<accession>A0A3S2V1C7</accession>
<evidence type="ECO:0000256" key="3">
    <source>
        <dbReference type="ARBA" id="ARBA00022692"/>
    </source>
</evidence>
<evidence type="ECO:0000313" key="9">
    <source>
        <dbReference type="Proteomes" id="UP000285211"/>
    </source>
</evidence>
<protein>
    <submittedName>
        <fullName evidence="8">RDD family protein</fullName>
    </submittedName>
</protein>
<organism evidence="8 9">
    <name type="scientific">Flavobacterium sufflavum</name>
    <dbReference type="NCBI Taxonomy" id="1921138"/>
    <lineage>
        <taxon>Bacteria</taxon>
        <taxon>Pseudomonadati</taxon>
        <taxon>Bacteroidota</taxon>
        <taxon>Flavobacteriia</taxon>
        <taxon>Flavobacteriales</taxon>
        <taxon>Flavobacteriaceae</taxon>
        <taxon>Flavobacterium</taxon>
    </lineage>
</organism>
<evidence type="ECO:0000256" key="4">
    <source>
        <dbReference type="ARBA" id="ARBA00022989"/>
    </source>
</evidence>
<dbReference type="InterPro" id="IPR010432">
    <property type="entry name" value="RDD"/>
</dbReference>
<keyword evidence="4 6" id="KW-1133">Transmembrane helix</keyword>
<dbReference type="EMBL" id="SACJ01000012">
    <property type="protein sequence ID" value="RVT72757.1"/>
    <property type="molecule type" value="Genomic_DNA"/>
</dbReference>
<dbReference type="Proteomes" id="UP000285211">
    <property type="component" value="Unassembled WGS sequence"/>
</dbReference>
<dbReference type="OrthoDB" id="9793824at2"/>
<evidence type="ECO:0000313" key="8">
    <source>
        <dbReference type="EMBL" id="RVT72757.1"/>
    </source>
</evidence>
<dbReference type="InterPro" id="IPR051791">
    <property type="entry name" value="Pra-immunoreactive"/>
</dbReference>
<gene>
    <name evidence="8" type="ORF">EOD40_15200</name>
</gene>